<dbReference type="InParanoid" id="A0A804NXL4"/>
<dbReference type="Pfam" id="PF04791">
    <property type="entry name" value="LMBR1"/>
    <property type="match status" value="1"/>
</dbReference>
<keyword evidence="5 6" id="KW-0472">Membrane</keyword>
<keyword evidence="8" id="KW-1185">Reference proteome</keyword>
<feature type="transmembrane region" description="Helical" evidence="6">
    <location>
        <begin position="72"/>
        <end position="91"/>
    </location>
</feature>
<reference evidence="7" key="2">
    <citation type="submission" date="2019-07" db="EMBL/GenBank/DDBJ databases">
        <authorList>
            <person name="Seetharam A."/>
            <person name="Woodhouse M."/>
            <person name="Cannon E."/>
        </authorList>
    </citation>
    <scope>NUCLEOTIDE SEQUENCE [LARGE SCALE GENOMIC DNA]</scope>
    <source>
        <strain evidence="7">cv. B73</strain>
    </source>
</reference>
<keyword evidence="3 6" id="KW-0812">Transmembrane</keyword>
<feature type="transmembrane region" description="Helical" evidence="6">
    <location>
        <begin position="345"/>
        <end position="365"/>
    </location>
</feature>
<reference evidence="7" key="3">
    <citation type="submission" date="2021-05" db="UniProtKB">
        <authorList>
            <consortium name="EnsemblPlants"/>
        </authorList>
    </citation>
    <scope>IDENTIFICATION</scope>
    <source>
        <strain evidence="7">cv. B73</strain>
    </source>
</reference>
<comment type="similarity">
    <text evidence="2">Belongs to the LIMR family.</text>
</comment>
<dbReference type="InterPro" id="IPR051584">
    <property type="entry name" value="GPCR-associated_LMBR1"/>
</dbReference>
<evidence type="ECO:0000256" key="2">
    <source>
        <dbReference type="ARBA" id="ARBA00010487"/>
    </source>
</evidence>
<dbReference type="Gramene" id="Zm00001eb193930_T001">
    <property type="protein sequence ID" value="Zm00001eb193930_P001"/>
    <property type="gene ID" value="Zm00001eb193930"/>
</dbReference>
<evidence type="ECO:0008006" key="9">
    <source>
        <dbReference type="Google" id="ProtNLM"/>
    </source>
</evidence>
<dbReference type="Proteomes" id="UP000007305">
    <property type="component" value="Chromosome 4"/>
</dbReference>
<dbReference type="AlphaFoldDB" id="A0A804NXL4"/>
<gene>
    <name evidence="7" type="primary">LOC100285043</name>
</gene>
<feature type="transmembrane region" description="Helical" evidence="6">
    <location>
        <begin position="31"/>
        <end position="52"/>
    </location>
</feature>
<feature type="transmembrane region" description="Helical" evidence="6">
    <location>
        <begin position="480"/>
        <end position="501"/>
    </location>
</feature>
<accession>A0A804NXL4</accession>
<dbReference type="GeneID" id="100285043"/>
<dbReference type="PANTHER" id="PTHR21355">
    <property type="entry name" value="G-PROTEIN COUPLED RECEPTOR-ASSOCIATED PROTEIN LMBRD2"/>
    <property type="match status" value="1"/>
</dbReference>
<evidence type="ECO:0000256" key="1">
    <source>
        <dbReference type="ARBA" id="ARBA00004141"/>
    </source>
</evidence>
<dbReference type="InterPro" id="IPR006876">
    <property type="entry name" value="LMBR1-like_membr_prot"/>
</dbReference>
<feature type="transmembrane region" description="Helical" evidence="6">
    <location>
        <begin position="385"/>
        <end position="406"/>
    </location>
</feature>
<organism evidence="7 8">
    <name type="scientific">Zea mays</name>
    <name type="common">Maize</name>
    <dbReference type="NCBI Taxonomy" id="4577"/>
    <lineage>
        <taxon>Eukaryota</taxon>
        <taxon>Viridiplantae</taxon>
        <taxon>Streptophyta</taxon>
        <taxon>Embryophyta</taxon>
        <taxon>Tracheophyta</taxon>
        <taxon>Spermatophyta</taxon>
        <taxon>Magnoliopsida</taxon>
        <taxon>Liliopsida</taxon>
        <taxon>Poales</taxon>
        <taxon>Poaceae</taxon>
        <taxon>PACMAD clade</taxon>
        <taxon>Panicoideae</taxon>
        <taxon>Andropogonodae</taxon>
        <taxon>Andropogoneae</taxon>
        <taxon>Tripsacinae</taxon>
        <taxon>Zea</taxon>
    </lineage>
</organism>
<feature type="transmembrane region" description="Helical" evidence="6">
    <location>
        <begin position="111"/>
        <end position="132"/>
    </location>
</feature>
<feature type="transmembrane region" description="Helical" evidence="6">
    <location>
        <begin position="6"/>
        <end position="24"/>
    </location>
</feature>
<keyword evidence="4 6" id="KW-1133">Transmembrane helix</keyword>
<dbReference type="GO" id="GO:0016020">
    <property type="term" value="C:membrane"/>
    <property type="evidence" value="ECO:0000318"/>
    <property type="project" value="GO_Central"/>
</dbReference>
<evidence type="ECO:0000313" key="8">
    <source>
        <dbReference type="Proteomes" id="UP000007305"/>
    </source>
</evidence>
<evidence type="ECO:0000256" key="5">
    <source>
        <dbReference type="ARBA" id="ARBA00023136"/>
    </source>
</evidence>
<dbReference type="RefSeq" id="XP_008677356.1">
    <property type="nucleotide sequence ID" value="XM_008679134.3"/>
</dbReference>
<feature type="transmembrane region" description="Helical" evidence="6">
    <location>
        <begin position="138"/>
        <end position="163"/>
    </location>
</feature>
<dbReference type="OrthoDB" id="203099at2759"/>
<dbReference type="EnsemblPlants" id="Zm00001eb193930_T001">
    <property type="protein sequence ID" value="Zm00001eb193930_P001"/>
    <property type="gene ID" value="Zm00001eb193930"/>
</dbReference>
<sequence length="729" mass="82259">MWVFYLISLPLTLGMVVVTLRYFAGPAVPRYVVATVGYAWFCSLSIIILVPADIWQTLTASAKGGIGFFWSWSYWSTFILTWAVVPTIQGYEDAGDFTVKERLKTSIHMNLLFYSIVGAIGLIGVILLLIMHRAWDGGIVGFAMACSNTFGLVTGAFLLGFGLSEIPRNIWKNAYWSHRQKVLSHRVAKMAVKLDNAHQEYSNAIVVAQATSNQMSKRDILRPYMDIIDNMLSQMLREDPSFKPSGGRFGENDMDYDTDDKSMATLRRQLRRAHEEYYRGKSEYMTCVMEALKLEDTIKNYERRDASGWKYVSSFRDRRSGTLGPILDTIEFIWQCILRKQLQKAFAVILGCMSAAILLAEATLLPSVDLSLFSILIKVVGKQEVLVQVAAFVPLMYMFICTYYSLFKIGMLMFYSLTPRQTSSVSLLMICSMVARYAPPISYNFLNLIRLGGNAKTTFEKRMGNIDDAVPFFGRGFNKIYPLIMVVYTLLVASNFFGRVIDFLGSWKRFKLQQEEENIDGLDPSGMIIVQKERSWIEQGCKVGEHVIPLARNFNGVNTDIESQNVPLVGNTVEMKVGAASSRNDGRAGQLKYANSRETIASKYTSIREQNRQSGKAVKKEISSNSVSLLEERSSEQWSNTGIPPTGVSATWASMKIGFQNFKANLGSKKFLPLRQDPGFVLNLSVSSPESLDDIFQRLKRRPANVLVDYLDDDDNNNTRDMDVHFQDQ</sequence>
<reference evidence="8" key="1">
    <citation type="journal article" date="2009" name="Science">
        <title>The B73 maize genome: complexity, diversity, and dynamics.</title>
        <authorList>
            <person name="Schnable P.S."/>
            <person name="Ware D."/>
            <person name="Fulton R.S."/>
            <person name="Stein J.C."/>
            <person name="Wei F."/>
            <person name="Pasternak S."/>
            <person name="Liang C."/>
            <person name="Zhang J."/>
            <person name="Fulton L."/>
            <person name="Graves T.A."/>
            <person name="Minx P."/>
            <person name="Reily A.D."/>
            <person name="Courtney L."/>
            <person name="Kruchowski S.S."/>
            <person name="Tomlinson C."/>
            <person name="Strong C."/>
            <person name="Delehaunty K."/>
            <person name="Fronick C."/>
            <person name="Courtney B."/>
            <person name="Rock S.M."/>
            <person name="Belter E."/>
            <person name="Du F."/>
            <person name="Kim K."/>
            <person name="Abbott R.M."/>
            <person name="Cotton M."/>
            <person name="Levy A."/>
            <person name="Marchetto P."/>
            <person name="Ochoa K."/>
            <person name="Jackson S.M."/>
            <person name="Gillam B."/>
            <person name="Chen W."/>
            <person name="Yan L."/>
            <person name="Higginbotham J."/>
            <person name="Cardenas M."/>
            <person name="Waligorski J."/>
            <person name="Applebaum E."/>
            <person name="Phelps L."/>
            <person name="Falcone J."/>
            <person name="Kanchi K."/>
            <person name="Thane T."/>
            <person name="Scimone A."/>
            <person name="Thane N."/>
            <person name="Henke J."/>
            <person name="Wang T."/>
            <person name="Ruppert J."/>
            <person name="Shah N."/>
            <person name="Rotter K."/>
            <person name="Hodges J."/>
            <person name="Ingenthron E."/>
            <person name="Cordes M."/>
            <person name="Kohlberg S."/>
            <person name="Sgro J."/>
            <person name="Delgado B."/>
            <person name="Mead K."/>
            <person name="Chinwalla A."/>
            <person name="Leonard S."/>
            <person name="Crouse K."/>
            <person name="Collura K."/>
            <person name="Kudrna D."/>
            <person name="Currie J."/>
            <person name="He R."/>
            <person name="Angelova A."/>
            <person name="Rajasekar S."/>
            <person name="Mueller T."/>
            <person name="Lomeli R."/>
            <person name="Scara G."/>
            <person name="Ko A."/>
            <person name="Delaney K."/>
            <person name="Wissotski M."/>
            <person name="Lopez G."/>
            <person name="Campos D."/>
            <person name="Braidotti M."/>
            <person name="Ashley E."/>
            <person name="Golser W."/>
            <person name="Kim H."/>
            <person name="Lee S."/>
            <person name="Lin J."/>
            <person name="Dujmic Z."/>
            <person name="Kim W."/>
            <person name="Talag J."/>
            <person name="Zuccolo A."/>
            <person name="Fan C."/>
            <person name="Sebastian A."/>
            <person name="Kramer M."/>
            <person name="Spiegel L."/>
            <person name="Nascimento L."/>
            <person name="Zutavern T."/>
            <person name="Miller B."/>
            <person name="Ambroise C."/>
            <person name="Muller S."/>
            <person name="Spooner W."/>
            <person name="Narechania A."/>
            <person name="Ren L."/>
            <person name="Wei S."/>
            <person name="Kumari S."/>
            <person name="Faga B."/>
            <person name="Levy M.J."/>
            <person name="McMahan L."/>
            <person name="Van Buren P."/>
            <person name="Vaughn M.W."/>
            <person name="Ying K."/>
            <person name="Yeh C.-T."/>
            <person name="Emrich S.J."/>
            <person name="Jia Y."/>
            <person name="Kalyanaraman A."/>
            <person name="Hsia A.-P."/>
            <person name="Barbazuk W.B."/>
            <person name="Baucom R.S."/>
            <person name="Brutnell T.P."/>
            <person name="Carpita N.C."/>
            <person name="Chaparro C."/>
            <person name="Chia J.-M."/>
            <person name="Deragon J.-M."/>
            <person name="Estill J.C."/>
            <person name="Fu Y."/>
            <person name="Jeddeloh J.A."/>
            <person name="Han Y."/>
            <person name="Lee H."/>
            <person name="Li P."/>
            <person name="Lisch D.R."/>
            <person name="Liu S."/>
            <person name="Liu Z."/>
            <person name="Nagel D.H."/>
            <person name="McCann M.C."/>
            <person name="SanMiguel P."/>
            <person name="Myers A.M."/>
            <person name="Nettleton D."/>
            <person name="Nguyen J."/>
            <person name="Penning B.W."/>
            <person name="Ponnala L."/>
            <person name="Schneider K.L."/>
            <person name="Schwartz D.C."/>
            <person name="Sharma A."/>
            <person name="Soderlund C."/>
            <person name="Springer N.M."/>
            <person name="Sun Q."/>
            <person name="Wang H."/>
            <person name="Waterman M."/>
            <person name="Westerman R."/>
            <person name="Wolfgruber T.K."/>
            <person name="Yang L."/>
            <person name="Yu Y."/>
            <person name="Zhang L."/>
            <person name="Zhou S."/>
            <person name="Zhu Q."/>
            <person name="Bennetzen J.L."/>
            <person name="Dawe R.K."/>
            <person name="Jiang J."/>
            <person name="Jiang N."/>
            <person name="Presting G.G."/>
            <person name="Wessler S.R."/>
            <person name="Aluru S."/>
            <person name="Martienssen R.A."/>
            <person name="Clifton S.W."/>
            <person name="McCombie W.R."/>
            <person name="Wing R.A."/>
            <person name="Wilson R.K."/>
        </authorList>
    </citation>
    <scope>NUCLEOTIDE SEQUENCE [LARGE SCALE GENOMIC DNA]</scope>
    <source>
        <strain evidence="8">cv. B73</strain>
    </source>
</reference>
<evidence type="ECO:0000313" key="7">
    <source>
        <dbReference type="EnsemblPlants" id="Zm00001eb193930_P001"/>
    </source>
</evidence>
<proteinExistence type="inferred from homology"/>
<evidence type="ECO:0000256" key="3">
    <source>
        <dbReference type="ARBA" id="ARBA00022692"/>
    </source>
</evidence>
<dbReference type="PANTHER" id="PTHR21355:SF0">
    <property type="entry name" value="G-PROTEIN COUPLED RECEPTOR-ASSOCIATED PROTEIN LMBRD2"/>
    <property type="match status" value="1"/>
</dbReference>
<evidence type="ECO:0000256" key="4">
    <source>
        <dbReference type="ARBA" id="ARBA00022989"/>
    </source>
</evidence>
<comment type="subcellular location">
    <subcellularLocation>
        <location evidence="1">Membrane</location>
        <topology evidence="1">Multi-pass membrane protein</topology>
    </subcellularLocation>
</comment>
<dbReference type="FunCoup" id="A0A804NXL4">
    <property type="interactions" value="2467"/>
</dbReference>
<protein>
    <recommendedName>
        <fullName evidence="9">LMBR1-like membrane protein</fullName>
    </recommendedName>
</protein>
<name>A0A804NXL4_MAIZE</name>
<evidence type="ECO:0000256" key="6">
    <source>
        <dbReference type="SAM" id="Phobius"/>
    </source>
</evidence>